<dbReference type="STRING" id="35608.A0A2U1MY21"/>
<dbReference type="InterPro" id="IPR013087">
    <property type="entry name" value="Znf_C2H2_type"/>
</dbReference>
<dbReference type="Gene3D" id="3.30.420.40">
    <property type="match status" value="1"/>
</dbReference>
<dbReference type="EMBL" id="PKPP01004092">
    <property type="protein sequence ID" value="PWA66161.1"/>
    <property type="molecule type" value="Genomic_DNA"/>
</dbReference>
<sequence>MKVRLTFVQAQPVEVNVVSHPIQRYVVWFGGSVLSSTKLIVIAVGIPGMTEALFLTRQTTVAKEKNKLNAPSKLYTCALCGNGCRSSKAHAQHHNSRSHTTRLSQNDDEFYDVSDGSDELRRLTGSGEWEETDVSNVWEEDMFIKLPPSKKSKKPAELTRATRVGLRRSHKA</sequence>
<dbReference type="PROSITE" id="PS00028">
    <property type="entry name" value="ZINC_FINGER_C2H2_1"/>
    <property type="match status" value="1"/>
</dbReference>
<proteinExistence type="predicted"/>
<evidence type="ECO:0000259" key="2">
    <source>
        <dbReference type="PROSITE" id="PS00028"/>
    </source>
</evidence>
<dbReference type="SUPFAM" id="SSF57667">
    <property type="entry name" value="beta-beta-alpha zinc fingers"/>
    <property type="match status" value="1"/>
</dbReference>
<reference evidence="3 4" key="1">
    <citation type="journal article" date="2018" name="Mol. Plant">
        <title>The genome of Artemisia annua provides insight into the evolution of Asteraceae family and artemisinin biosynthesis.</title>
        <authorList>
            <person name="Shen Q."/>
            <person name="Zhang L."/>
            <person name="Liao Z."/>
            <person name="Wang S."/>
            <person name="Yan T."/>
            <person name="Shi P."/>
            <person name="Liu M."/>
            <person name="Fu X."/>
            <person name="Pan Q."/>
            <person name="Wang Y."/>
            <person name="Lv Z."/>
            <person name="Lu X."/>
            <person name="Zhang F."/>
            <person name="Jiang W."/>
            <person name="Ma Y."/>
            <person name="Chen M."/>
            <person name="Hao X."/>
            <person name="Li L."/>
            <person name="Tang Y."/>
            <person name="Lv G."/>
            <person name="Zhou Y."/>
            <person name="Sun X."/>
            <person name="Brodelius P.E."/>
            <person name="Rose J.K.C."/>
            <person name="Tang K."/>
        </authorList>
    </citation>
    <scope>NUCLEOTIDE SEQUENCE [LARGE SCALE GENOMIC DNA]</scope>
    <source>
        <strain evidence="4">cv. Huhao1</strain>
        <tissue evidence="3">Leaf</tissue>
    </source>
</reference>
<feature type="region of interest" description="Disordered" evidence="1">
    <location>
        <begin position="148"/>
        <end position="172"/>
    </location>
</feature>
<evidence type="ECO:0000313" key="3">
    <source>
        <dbReference type="EMBL" id="PWA66161.1"/>
    </source>
</evidence>
<name>A0A2U1MY21_ARTAN</name>
<dbReference type="Proteomes" id="UP000245207">
    <property type="component" value="Unassembled WGS sequence"/>
</dbReference>
<gene>
    <name evidence="3" type="ORF">CTI12_AA328720</name>
</gene>
<protein>
    <recommendedName>
        <fullName evidence="2">C2H2-type domain-containing protein</fullName>
    </recommendedName>
</protein>
<feature type="domain" description="C2H2-type" evidence="2">
    <location>
        <begin position="77"/>
        <end position="99"/>
    </location>
</feature>
<comment type="caution">
    <text evidence="3">The sequence shown here is derived from an EMBL/GenBank/DDBJ whole genome shotgun (WGS) entry which is preliminary data.</text>
</comment>
<keyword evidence="4" id="KW-1185">Reference proteome</keyword>
<evidence type="ECO:0000313" key="4">
    <source>
        <dbReference type="Proteomes" id="UP000245207"/>
    </source>
</evidence>
<dbReference type="OrthoDB" id="1741072at2759"/>
<dbReference type="AlphaFoldDB" id="A0A2U1MY21"/>
<evidence type="ECO:0000256" key="1">
    <source>
        <dbReference type="SAM" id="MobiDB-lite"/>
    </source>
</evidence>
<feature type="region of interest" description="Disordered" evidence="1">
    <location>
        <begin position="88"/>
        <end position="112"/>
    </location>
</feature>
<organism evidence="3 4">
    <name type="scientific">Artemisia annua</name>
    <name type="common">Sweet wormwood</name>
    <dbReference type="NCBI Taxonomy" id="35608"/>
    <lineage>
        <taxon>Eukaryota</taxon>
        <taxon>Viridiplantae</taxon>
        <taxon>Streptophyta</taxon>
        <taxon>Embryophyta</taxon>
        <taxon>Tracheophyta</taxon>
        <taxon>Spermatophyta</taxon>
        <taxon>Magnoliopsida</taxon>
        <taxon>eudicotyledons</taxon>
        <taxon>Gunneridae</taxon>
        <taxon>Pentapetalae</taxon>
        <taxon>asterids</taxon>
        <taxon>campanulids</taxon>
        <taxon>Asterales</taxon>
        <taxon>Asteraceae</taxon>
        <taxon>Asteroideae</taxon>
        <taxon>Anthemideae</taxon>
        <taxon>Artemisiinae</taxon>
        <taxon>Artemisia</taxon>
    </lineage>
</organism>
<dbReference type="InterPro" id="IPR036236">
    <property type="entry name" value="Znf_C2H2_sf"/>
</dbReference>
<accession>A0A2U1MY21</accession>
<feature type="compositionally biased region" description="Basic residues" evidence="1">
    <location>
        <begin position="88"/>
        <end position="100"/>
    </location>
</feature>